<keyword evidence="4 8" id="KW-0812">Transmembrane</keyword>
<dbReference type="Pfam" id="PF00153">
    <property type="entry name" value="Mito_carr"/>
    <property type="match status" value="1"/>
</dbReference>
<dbReference type="Proteomes" id="UP000019116">
    <property type="component" value="Chromosome 4B"/>
</dbReference>
<dbReference type="STRING" id="4565.A0A3B6ISQ9"/>
<evidence type="ECO:0000256" key="1">
    <source>
        <dbReference type="ARBA" id="ARBA00004141"/>
    </source>
</evidence>
<dbReference type="Gramene" id="TraesCS4B03G0399800.1">
    <property type="protein sequence ID" value="TraesCS4B03G0399800.1.CDS"/>
    <property type="gene ID" value="TraesCS4B03G0399800"/>
</dbReference>
<evidence type="ECO:0000256" key="9">
    <source>
        <dbReference type="RuleBase" id="RU000488"/>
    </source>
</evidence>
<name>A0A3B6ISQ9_WHEAT</name>
<dbReference type="Gene3D" id="1.50.40.10">
    <property type="entry name" value="Mitochondrial carrier domain"/>
    <property type="match status" value="1"/>
</dbReference>
<evidence type="ECO:0008006" key="13">
    <source>
        <dbReference type="Google" id="ProtNLM"/>
    </source>
</evidence>
<dbReference type="Gramene" id="TraesARI4B03G02349200.1">
    <property type="protein sequence ID" value="TraesARI4B03G02349200.1"/>
    <property type="gene ID" value="TraesARI4B03G02349200"/>
</dbReference>
<feature type="region of interest" description="Disordered" evidence="10">
    <location>
        <begin position="1"/>
        <end position="57"/>
    </location>
</feature>
<dbReference type="InterPro" id="IPR050391">
    <property type="entry name" value="Mito_Metabolite_Transporter"/>
</dbReference>
<feature type="region of interest" description="Disordered" evidence="10">
    <location>
        <begin position="103"/>
        <end position="133"/>
    </location>
</feature>
<reference evidence="11" key="2">
    <citation type="submission" date="2018-10" db="UniProtKB">
        <authorList>
            <consortium name="EnsemblPlants"/>
        </authorList>
    </citation>
    <scope>IDENTIFICATION</scope>
</reference>
<evidence type="ECO:0000256" key="6">
    <source>
        <dbReference type="ARBA" id="ARBA00022989"/>
    </source>
</evidence>
<comment type="similarity">
    <text evidence="2 9">Belongs to the mitochondrial carrier (TC 2.A.29) family.</text>
</comment>
<reference evidence="11" key="1">
    <citation type="submission" date="2018-08" db="EMBL/GenBank/DDBJ databases">
        <authorList>
            <person name="Rossello M."/>
        </authorList>
    </citation>
    <scope>NUCLEOTIDE SEQUENCE [LARGE SCALE GENOMIC DNA]</scope>
    <source>
        <strain evidence="11">cv. Chinese Spring</strain>
    </source>
</reference>
<dbReference type="PaxDb" id="4565-Traes_4BS_15E05CE63.6"/>
<dbReference type="PROSITE" id="PS50920">
    <property type="entry name" value="SOLCAR"/>
    <property type="match status" value="1"/>
</dbReference>
<evidence type="ECO:0000256" key="4">
    <source>
        <dbReference type="ARBA" id="ARBA00022692"/>
    </source>
</evidence>
<dbReference type="EnsemblPlants" id="TraesCS4B02G154000.1">
    <property type="protein sequence ID" value="TraesCS4B02G154000.1"/>
    <property type="gene ID" value="TraesCS4B02G154000"/>
</dbReference>
<dbReference type="Gramene" id="TraesSTA4B03G02304320.1">
    <property type="protein sequence ID" value="TraesSTA4B03G02304320.1"/>
    <property type="gene ID" value="TraesSTA4B03G02304320"/>
</dbReference>
<keyword evidence="6" id="KW-1133">Transmembrane helix</keyword>
<dbReference type="Gramene" id="TraesLAC4B03G02262510.1">
    <property type="protein sequence ID" value="TraesLAC4B03G02262510.1"/>
    <property type="gene ID" value="TraesLAC4B03G02262510"/>
</dbReference>
<dbReference type="Gramene" id="TraesROB_scaffold_017826_01G000100.1">
    <property type="protein sequence ID" value="TraesROB_scaffold_017826_01G000100.1"/>
    <property type="gene ID" value="TraesROB_scaffold_017826_01G000100"/>
</dbReference>
<evidence type="ECO:0000256" key="8">
    <source>
        <dbReference type="PROSITE-ProRule" id="PRU00282"/>
    </source>
</evidence>
<feature type="repeat" description="Solcar" evidence="8">
    <location>
        <begin position="120"/>
        <end position="207"/>
    </location>
</feature>
<protein>
    <recommendedName>
        <fullName evidence="13">ADP,ATP carrier protein</fullName>
    </recommendedName>
</protein>
<dbReference type="PANTHER" id="PTHR45618">
    <property type="entry name" value="MITOCHONDRIAL DICARBOXYLATE CARRIER-RELATED"/>
    <property type="match status" value="1"/>
</dbReference>
<dbReference type="Gramene" id="TraesMAC4B03G02300700.1">
    <property type="protein sequence ID" value="TraesMAC4B03G02300700.1"/>
    <property type="gene ID" value="TraesMAC4B03G02300700"/>
</dbReference>
<proteinExistence type="inferred from homology"/>
<dbReference type="Gramene" id="TraesJAG4B03G02296850.1">
    <property type="protein sequence ID" value="TraesJAG4B03G02296850.1"/>
    <property type="gene ID" value="TraesJAG4B03G02296850"/>
</dbReference>
<comment type="subcellular location">
    <subcellularLocation>
        <location evidence="1">Membrane</location>
        <topology evidence="1">Multi-pass membrane protein</topology>
    </subcellularLocation>
</comment>
<keyword evidence="5" id="KW-0677">Repeat</keyword>
<keyword evidence="3 9" id="KW-0813">Transport</keyword>
<evidence type="ECO:0000256" key="2">
    <source>
        <dbReference type="ARBA" id="ARBA00006375"/>
    </source>
</evidence>
<evidence type="ECO:0000313" key="11">
    <source>
        <dbReference type="EnsemblPlants" id="TraesCS4B02G154000.1"/>
    </source>
</evidence>
<dbReference type="Gramene" id="TraesSYM4B03G02324760.1">
    <property type="protein sequence ID" value="TraesSYM4B03G02324760.1"/>
    <property type="gene ID" value="TraesSYM4B03G02324760"/>
</dbReference>
<dbReference type="Gramene" id="TraesJUL4B03G02321490.1">
    <property type="protein sequence ID" value="TraesJUL4B03G02321490.1"/>
    <property type="gene ID" value="TraesJUL4B03G02321490"/>
</dbReference>
<dbReference type="InterPro" id="IPR018108">
    <property type="entry name" value="MCP_transmembrane"/>
</dbReference>
<sequence>MEEQQRPMAADQISAPREGMGQLSWAKQSRVGGPCQDQRDRSRAKRGQGGEDTPGKVPPATTFFLLALVFSFPSRVIAAAAAIVPILARGLGLCVSNRPKIPNPSSSSTSLSYSPMPRQGVPIRRTRQSTSASSIPLDTAKVRLQLQKRVVARDLAGPKYRGLLGTAATIAKEEGAAALWKGIGPGLHRRCIYDGRYEPVKSFYVGAMLGMYLCPRR</sequence>
<organism evidence="11">
    <name type="scientific">Triticum aestivum</name>
    <name type="common">Wheat</name>
    <dbReference type="NCBI Taxonomy" id="4565"/>
    <lineage>
        <taxon>Eukaryota</taxon>
        <taxon>Viridiplantae</taxon>
        <taxon>Streptophyta</taxon>
        <taxon>Embryophyta</taxon>
        <taxon>Tracheophyta</taxon>
        <taxon>Spermatophyta</taxon>
        <taxon>Magnoliopsida</taxon>
        <taxon>Liliopsida</taxon>
        <taxon>Poales</taxon>
        <taxon>Poaceae</taxon>
        <taxon>BOP clade</taxon>
        <taxon>Pooideae</taxon>
        <taxon>Triticodae</taxon>
        <taxon>Triticeae</taxon>
        <taxon>Triticinae</taxon>
        <taxon>Triticum</taxon>
    </lineage>
</organism>
<evidence type="ECO:0000256" key="10">
    <source>
        <dbReference type="SAM" id="MobiDB-lite"/>
    </source>
</evidence>
<evidence type="ECO:0000256" key="3">
    <source>
        <dbReference type="ARBA" id="ARBA00022448"/>
    </source>
</evidence>
<dbReference type="Gramene" id="TraesWEE_scaffold_024233_01G000100.1">
    <property type="protein sequence ID" value="TraesWEE_scaffold_024233_01G000100.1"/>
    <property type="gene ID" value="TraesWEE_scaffold_024233_01G000100"/>
</dbReference>
<evidence type="ECO:0000256" key="5">
    <source>
        <dbReference type="ARBA" id="ARBA00022737"/>
    </source>
</evidence>
<dbReference type="Gramene" id="TraesARI4B03G02349200.2">
    <property type="protein sequence ID" value="TraesARI4B03G02349200.2"/>
    <property type="gene ID" value="TraesARI4B03G02349200"/>
</dbReference>
<dbReference type="Gramene" id="TraesCLE_scaffold_024368_01G000100.1">
    <property type="protein sequence ID" value="TraesCLE_scaffold_024368_01G000100.1"/>
    <property type="gene ID" value="TraesCLE_scaffold_024368_01G000100"/>
</dbReference>
<feature type="compositionally biased region" description="Low complexity" evidence="10">
    <location>
        <begin position="103"/>
        <end position="117"/>
    </location>
</feature>
<evidence type="ECO:0000256" key="7">
    <source>
        <dbReference type="ARBA" id="ARBA00023136"/>
    </source>
</evidence>
<dbReference type="SUPFAM" id="SSF103506">
    <property type="entry name" value="Mitochondrial carrier"/>
    <property type="match status" value="1"/>
</dbReference>
<dbReference type="InterPro" id="IPR023395">
    <property type="entry name" value="MCP_dom_sf"/>
</dbReference>
<evidence type="ECO:0000313" key="12">
    <source>
        <dbReference type="Proteomes" id="UP000019116"/>
    </source>
</evidence>
<dbReference type="GO" id="GO:0016020">
    <property type="term" value="C:membrane"/>
    <property type="evidence" value="ECO:0007669"/>
    <property type="project" value="UniProtKB-SubCell"/>
</dbReference>
<dbReference type="AlphaFoldDB" id="A0A3B6ISQ9"/>
<keyword evidence="7 8" id="KW-0472">Membrane</keyword>
<keyword evidence="12" id="KW-1185">Reference proteome</keyword>
<dbReference type="Gramene" id="TraesNOR4B03G02315030.1">
    <property type="protein sequence ID" value="TraesNOR4B03G02315030.1"/>
    <property type="gene ID" value="TraesNOR4B03G02315030"/>
</dbReference>
<dbReference type="Gramene" id="TraesCS4B02G154000.1">
    <property type="protein sequence ID" value="TraesCS4B02G154000.1"/>
    <property type="gene ID" value="TraesCS4B02G154000"/>
</dbReference>
<dbReference type="Gramene" id="TraesJUL4B03G02321490.2">
    <property type="protein sequence ID" value="TraesJUL4B03G02321490.2"/>
    <property type="gene ID" value="TraesJUL4B03G02321490"/>
</dbReference>
<accession>A0A3B6ISQ9</accession>
<dbReference type="Gramene" id="TraesLDM4B03G02310440.1">
    <property type="protein sequence ID" value="TraesLDM4B03G02310440.1"/>
    <property type="gene ID" value="TraesLDM4B03G02310440"/>
</dbReference>
<dbReference type="OrthoDB" id="448427at2759"/>